<proteinExistence type="predicted"/>
<keyword evidence="2" id="KW-1185">Reference proteome</keyword>
<accession>A0ACC0X5V9</accession>
<sequence>MVKLLITTVSYIGQYASSVVGSGRQESSVLQKIGKWRLVSNVMVERGYHVSPQQCEDKFNNLNKSHKRLNEVLGQGFSCKVVENPKLLDEMSISEKEREDVRKILCSKQLFYEEMCSYHNGNQLYLAHDPDLQRYLQLALRKKDKFESHPRCSKANDFDERVEDAGAEFVGFKGTSQDHQQQSHTDLNHIGPKVNDIDELLKRWMAFRSCRIRVQRLHVKAQMLKLEKQRFKWQRIWWKQDREMKKMRLENETLKIENERVEMELEFKRLRADYSLGISI</sequence>
<evidence type="ECO:0000313" key="2">
    <source>
        <dbReference type="Proteomes" id="UP001163603"/>
    </source>
</evidence>
<reference evidence="2" key="1">
    <citation type="journal article" date="2023" name="G3 (Bethesda)">
        <title>Genome assembly and association tests identify interacting loci associated with vigor, precocity, and sex in interspecific pistachio rootstocks.</title>
        <authorList>
            <person name="Palmer W."/>
            <person name="Jacygrad E."/>
            <person name="Sagayaradj S."/>
            <person name="Cavanaugh K."/>
            <person name="Han R."/>
            <person name="Bertier L."/>
            <person name="Beede B."/>
            <person name="Kafkas S."/>
            <person name="Golino D."/>
            <person name="Preece J."/>
            <person name="Michelmore R."/>
        </authorList>
    </citation>
    <scope>NUCLEOTIDE SEQUENCE [LARGE SCALE GENOMIC DNA]</scope>
</reference>
<organism evidence="1 2">
    <name type="scientific">Pistacia integerrima</name>
    <dbReference type="NCBI Taxonomy" id="434235"/>
    <lineage>
        <taxon>Eukaryota</taxon>
        <taxon>Viridiplantae</taxon>
        <taxon>Streptophyta</taxon>
        <taxon>Embryophyta</taxon>
        <taxon>Tracheophyta</taxon>
        <taxon>Spermatophyta</taxon>
        <taxon>Magnoliopsida</taxon>
        <taxon>eudicotyledons</taxon>
        <taxon>Gunneridae</taxon>
        <taxon>Pentapetalae</taxon>
        <taxon>rosids</taxon>
        <taxon>malvids</taxon>
        <taxon>Sapindales</taxon>
        <taxon>Anacardiaceae</taxon>
        <taxon>Pistacia</taxon>
    </lineage>
</organism>
<gene>
    <name evidence="1" type="ORF">Pint_33311</name>
</gene>
<comment type="caution">
    <text evidence="1">The sequence shown here is derived from an EMBL/GenBank/DDBJ whole genome shotgun (WGS) entry which is preliminary data.</text>
</comment>
<name>A0ACC0X5V9_9ROSI</name>
<dbReference type="Proteomes" id="UP001163603">
    <property type="component" value="Chromosome 14"/>
</dbReference>
<evidence type="ECO:0000313" key="1">
    <source>
        <dbReference type="EMBL" id="KAJ0011041.1"/>
    </source>
</evidence>
<protein>
    <submittedName>
        <fullName evidence="1">Uncharacterized protein</fullName>
    </submittedName>
</protein>
<dbReference type="EMBL" id="CM047749">
    <property type="protein sequence ID" value="KAJ0011041.1"/>
    <property type="molecule type" value="Genomic_DNA"/>
</dbReference>